<comment type="caution">
    <text evidence="1">The sequence shown here is derived from an EMBL/GenBank/DDBJ whole genome shotgun (WGS) entry which is preliminary data.</text>
</comment>
<name>A0A0G0MJQ3_9BACT</name>
<evidence type="ECO:0000313" key="2">
    <source>
        <dbReference type="Proteomes" id="UP000033935"/>
    </source>
</evidence>
<protein>
    <submittedName>
        <fullName evidence="1">Uncharacterized protein</fullName>
    </submittedName>
</protein>
<accession>A0A0G0MJQ3</accession>
<sequence>MMITSQGRTYQANSEELFRVFMQNETVVVEKGSGVSLVFETDALFTKLSEEQVGIGVDPNILRIKAKTPAITGELFIESVELTTKVGDHLSPTSMNGWIIITLLKE</sequence>
<dbReference type="AlphaFoldDB" id="A0A0G0MJQ3"/>
<reference evidence="1 2" key="1">
    <citation type="journal article" date="2015" name="Nature">
        <title>rRNA introns, odd ribosomes, and small enigmatic genomes across a large radiation of phyla.</title>
        <authorList>
            <person name="Brown C.T."/>
            <person name="Hug L.A."/>
            <person name="Thomas B.C."/>
            <person name="Sharon I."/>
            <person name="Castelle C.J."/>
            <person name="Singh A."/>
            <person name="Wilkins M.J."/>
            <person name="Williams K.H."/>
            <person name="Banfield J.F."/>
        </authorList>
    </citation>
    <scope>NUCLEOTIDE SEQUENCE [LARGE SCALE GENOMIC DNA]</scope>
</reference>
<dbReference type="EMBL" id="LBWG01000010">
    <property type="protein sequence ID" value="KKR04264.1"/>
    <property type="molecule type" value="Genomic_DNA"/>
</dbReference>
<organism evidence="1 2">
    <name type="scientific">Candidatus Uhrbacteria bacterium GW2011_GWF2_39_13</name>
    <dbReference type="NCBI Taxonomy" id="1618995"/>
    <lineage>
        <taxon>Bacteria</taxon>
        <taxon>Candidatus Uhriibacteriota</taxon>
    </lineage>
</organism>
<gene>
    <name evidence="1" type="ORF">UT30_C0010G0028</name>
</gene>
<dbReference type="Proteomes" id="UP000033935">
    <property type="component" value="Unassembled WGS sequence"/>
</dbReference>
<proteinExistence type="predicted"/>
<evidence type="ECO:0000313" key="1">
    <source>
        <dbReference type="EMBL" id="KKR04264.1"/>
    </source>
</evidence>